<evidence type="ECO:0000313" key="3">
    <source>
        <dbReference type="EMBL" id="SHF35233.1"/>
    </source>
</evidence>
<organism evidence="3 4">
    <name type="scientific">Cnuella takakiae</name>
    <dbReference type="NCBI Taxonomy" id="1302690"/>
    <lineage>
        <taxon>Bacteria</taxon>
        <taxon>Pseudomonadati</taxon>
        <taxon>Bacteroidota</taxon>
        <taxon>Chitinophagia</taxon>
        <taxon>Chitinophagales</taxon>
        <taxon>Chitinophagaceae</taxon>
        <taxon>Cnuella</taxon>
    </lineage>
</organism>
<dbReference type="InterPro" id="IPR011519">
    <property type="entry name" value="UnbV_ASPIC"/>
</dbReference>
<dbReference type="InterPro" id="IPR013517">
    <property type="entry name" value="FG-GAP"/>
</dbReference>
<dbReference type="EMBL" id="FQUO01000007">
    <property type="protein sequence ID" value="SHF35233.1"/>
    <property type="molecule type" value="Genomic_DNA"/>
</dbReference>
<keyword evidence="1" id="KW-0732">Signal</keyword>
<dbReference type="RefSeq" id="WP_083596486.1">
    <property type="nucleotide sequence ID" value="NZ_FQUO01000007.1"/>
</dbReference>
<keyword evidence="4" id="KW-1185">Reference proteome</keyword>
<dbReference type="PANTHER" id="PTHR16026:SF0">
    <property type="entry name" value="CARTILAGE ACIDIC PROTEIN 1"/>
    <property type="match status" value="1"/>
</dbReference>
<dbReference type="PANTHER" id="PTHR16026">
    <property type="entry name" value="CARTILAGE ACIDIC PROTEIN 1"/>
    <property type="match status" value="1"/>
</dbReference>
<dbReference type="InterPro" id="IPR028994">
    <property type="entry name" value="Integrin_alpha_N"/>
</dbReference>
<evidence type="ECO:0000259" key="2">
    <source>
        <dbReference type="Pfam" id="PF07593"/>
    </source>
</evidence>
<evidence type="ECO:0000313" key="4">
    <source>
        <dbReference type="Proteomes" id="UP000184368"/>
    </source>
</evidence>
<dbReference type="STRING" id="1302690.BUE76_00555"/>
<feature type="domain" description="ASPIC/UnbV" evidence="2">
    <location>
        <begin position="550"/>
        <end position="616"/>
    </location>
</feature>
<accession>A0A1M5AYF4</accession>
<dbReference type="InterPro" id="IPR027039">
    <property type="entry name" value="Crtac1"/>
</dbReference>
<dbReference type="SUPFAM" id="SSF69318">
    <property type="entry name" value="Integrin alpha N-terminal domain"/>
    <property type="match status" value="3"/>
</dbReference>
<dbReference type="Pfam" id="PF13517">
    <property type="entry name" value="FG-GAP_3"/>
    <property type="match status" value="4"/>
</dbReference>
<sequence>MPFSRSLFVSAFFYYAKAACAFLLPVLLLVACTNKDDQPKLFSLLPASQTGIGFSNSISYNESFNPYTFRNYFNGGGVAIGDINNDSLPDIFFCSNQGSNKLYLNKGNFKFEDITDAAGLQSAGVWSTGVTMADVNGDGWLDIYVCKSGDIKGTHRSNELFINNGSVKGGKPAFTESAHAYGLENKGLSTHAAFFDYDRDGDLDCYLLNNSFRSVGNYELVKDQRNVPDTLGGNKFFRNDGNHFTNITEQAGVFSSQVGFGLGVSVSDINKDGWPDIYVSNDFFERDYLYINKKNGSFKECLEQYMQEISMNAMGADIADINNDGWPEVYVTDMLPEGESRVKTKTVFENWDKFRNNFESGYYKQFVRNALQLHSGVQGRDTAFRFTDIGRFAGVHATDWSWGALITDMDLDGNKDIFVANGILKDITDQDYIQYAAASYADIRQQVLKKEQNIITRLIDQIPSNPVSNYAFSNLGELRFQNKAKEWGLADPSFSNGSAYGDLDGDGDLDLVVNNVNSPCFVYRNNAREQLTQNNYLALSLQGTAPNTYALGAQVTLYFGDKLAYQELMPMRGFQSTVDTKLVFGLGTTNKIDSLVVLWPDGKRTVQQGIAVNQHLRLSQIDAVFNTFSTLTSSATYFQPSTLQLPFTHQENPFVDFDRDKLLFHMQSTEGPRMATGDVNGDGRTDLYLCGAKGQPGSLLVQDGSGKFQPTNGDLLLQDRESEDVDALFFDADKDGDQDLYVCSGGPEASAQDLALMDRLYLNDGKGVFSRSPQALPSLTLEPSSCVRAGDWDSDGDLDLFVGIRMQAATPGVGGRGYLLQNDGRGGFTDITRRAAPELLTAGMIRDMQWWDYDKDGRKDMVLAGEWMGITVLHNEGGALRLADPKGLGLEHTRGWWNRLKVADLNGDGYEDLVALNHGENSRFRASAEKPVEWWVGDFDGNGSTEHMLTCYNGEESYPMALRHDVVGVLPVLKKQYLKYEQYREQTIRDMFTPDQLQRARHYVAEELRSVVVLNRGGKSFGVQPLPTEAQLSVLYGVEVVDVDSDGKKDLVLGGNFYESKPEVGIYDGSYGCVLKGDGRGGFSTLPVSRSGLVVQGAVRDIALVNAGGKSLLFFARNNASVAVHGLRSRAAP</sequence>
<protein>
    <submittedName>
        <fullName evidence="3">Repeat domain-containing protein</fullName>
    </submittedName>
</protein>
<dbReference type="Pfam" id="PF07593">
    <property type="entry name" value="UnbV_ASPIC"/>
    <property type="match status" value="1"/>
</dbReference>
<gene>
    <name evidence="3" type="ORF">SAMN05444008_10757</name>
</gene>
<dbReference type="Proteomes" id="UP000184368">
    <property type="component" value="Unassembled WGS sequence"/>
</dbReference>
<dbReference type="PROSITE" id="PS51257">
    <property type="entry name" value="PROKAR_LIPOPROTEIN"/>
    <property type="match status" value="1"/>
</dbReference>
<reference evidence="3 4" key="1">
    <citation type="submission" date="2016-11" db="EMBL/GenBank/DDBJ databases">
        <authorList>
            <person name="Jaros S."/>
            <person name="Januszkiewicz K."/>
            <person name="Wedrychowicz H."/>
        </authorList>
    </citation>
    <scope>NUCLEOTIDE SEQUENCE [LARGE SCALE GENOMIC DNA]</scope>
    <source>
        <strain evidence="3 4">DSM 26897</strain>
    </source>
</reference>
<dbReference type="AlphaFoldDB" id="A0A1M5AYF4"/>
<proteinExistence type="predicted"/>
<name>A0A1M5AYF4_9BACT</name>
<evidence type="ECO:0000256" key="1">
    <source>
        <dbReference type="ARBA" id="ARBA00022729"/>
    </source>
</evidence>
<dbReference type="Gene3D" id="2.130.10.130">
    <property type="entry name" value="Integrin alpha, N-terminal"/>
    <property type="match status" value="3"/>
</dbReference>